<feature type="domain" description="Hydroxymethylglutaryl-coenzyme A synthase N-terminal" evidence="4">
    <location>
        <begin position="13"/>
        <end position="112"/>
    </location>
</feature>
<dbReference type="InterPro" id="IPR013746">
    <property type="entry name" value="HMG_CoA_synt_C_dom"/>
</dbReference>
<evidence type="ECO:0000259" key="4">
    <source>
        <dbReference type="Pfam" id="PF01154"/>
    </source>
</evidence>
<evidence type="ECO:0000313" key="8">
    <source>
        <dbReference type="Proteomes" id="UP000747110"/>
    </source>
</evidence>
<dbReference type="Proteomes" id="UP000722791">
    <property type="component" value="Unassembled WGS sequence"/>
</dbReference>
<evidence type="ECO:0000256" key="1">
    <source>
        <dbReference type="ARBA" id="ARBA00007061"/>
    </source>
</evidence>
<dbReference type="PANTHER" id="PTHR43323">
    <property type="entry name" value="3-HYDROXY-3-METHYLGLUTARYL COENZYME A SYNTHASE"/>
    <property type="match status" value="1"/>
</dbReference>
<feature type="region of interest" description="Disordered" evidence="3">
    <location>
        <begin position="114"/>
        <end position="142"/>
    </location>
</feature>
<evidence type="ECO:0000256" key="3">
    <source>
        <dbReference type="SAM" id="MobiDB-lite"/>
    </source>
</evidence>
<dbReference type="GO" id="GO:0006084">
    <property type="term" value="P:acetyl-CoA metabolic process"/>
    <property type="evidence" value="ECO:0007669"/>
    <property type="project" value="InterPro"/>
</dbReference>
<dbReference type="SUPFAM" id="SSF53901">
    <property type="entry name" value="Thiolase-like"/>
    <property type="match status" value="2"/>
</dbReference>
<dbReference type="Proteomes" id="UP000747110">
    <property type="component" value="Unassembled WGS sequence"/>
</dbReference>
<organism evidence="6 8">
    <name type="scientific">Volvox reticuliferus</name>
    <dbReference type="NCBI Taxonomy" id="1737510"/>
    <lineage>
        <taxon>Eukaryota</taxon>
        <taxon>Viridiplantae</taxon>
        <taxon>Chlorophyta</taxon>
        <taxon>core chlorophytes</taxon>
        <taxon>Chlorophyceae</taxon>
        <taxon>CS clade</taxon>
        <taxon>Chlamydomonadales</taxon>
        <taxon>Volvocaceae</taxon>
        <taxon>Volvox</taxon>
    </lineage>
</organism>
<dbReference type="AlphaFoldDB" id="A0A8J4CDW4"/>
<dbReference type="GO" id="GO:0010142">
    <property type="term" value="P:farnesyl diphosphate biosynthetic process, mevalonate pathway"/>
    <property type="evidence" value="ECO:0007669"/>
    <property type="project" value="InterPro"/>
</dbReference>
<protein>
    <recommendedName>
        <fullName evidence="9">Hydroxymethylglutaryl-CoA synthase</fullName>
    </recommendedName>
</protein>
<feature type="compositionally biased region" description="Low complexity" evidence="3">
    <location>
        <begin position="114"/>
        <end position="138"/>
    </location>
</feature>
<keyword evidence="2" id="KW-0808">Transferase</keyword>
<gene>
    <name evidence="6" type="ORF">Vretifemale_9033</name>
    <name evidence="7" type="ORF">Vretimale_12486</name>
</gene>
<name>A0A8J4CDW4_9CHLO</name>
<dbReference type="InterPro" id="IPR013528">
    <property type="entry name" value="HMG_CoA_synth_N"/>
</dbReference>
<feature type="domain" description="Hydroxymethylglutaryl-coenzyme A synthase C-terminal" evidence="5">
    <location>
        <begin position="214"/>
        <end position="309"/>
    </location>
</feature>
<keyword evidence="8" id="KW-1185">Reference proteome</keyword>
<reference evidence="6" key="1">
    <citation type="journal article" date="2021" name="Proc. Natl. Acad. Sci. U.S.A.">
        <title>Three genomes in the algal genus Volvox reveal the fate of a haploid sex-determining region after a transition to homothallism.</title>
        <authorList>
            <person name="Yamamoto K."/>
            <person name="Hamaji T."/>
            <person name="Kawai-Toyooka H."/>
            <person name="Matsuzaki R."/>
            <person name="Takahashi F."/>
            <person name="Nishimura Y."/>
            <person name="Kawachi M."/>
            <person name="Noguchi H."/>
            <person name="Minakuchi Y."/>
            <person name="Umen J.G."/>
            <person name="Toyoda A."/>
            <person name="Nozaki H."/>
        </authorList>
    </citation>
    <scope>NUCLEOTIDE SEQUENCE</scope>
    <source>
        <strain evidence="7">NIES-3785</strain>
        <strain evidence="6">NIES-3786</strain>
    </source>
</reference>
<sequence length="724" mass="76437">MPTTWIRYNESPRPEAVGILAIEVYFPTQHVLMSDQEAADGCPGKYTQGLGQEGMSFCNDREDVVSMALTVTHSLMEKYGIRTEEVGHVQVGTESGVDRSKSIKSHLMKLFAPQQQPGQQVNEQQGGGSCSSDGCQPQVTRGPPAEGTDCVHACYGGTAALLAAVAWVESRRWDGRLALVVAADVALYAPGTAARPTGGCGAAAILVGPDAPLVLDPLWYGNHSEHSWDFWKPFSTLPYPAVDGPRTLVQYLGAAGHCALRLADRLQAAGELAAGEGLLPQVHHYVAHAPFNKLAKKGLSRVALMDHLRGIAAGRGGDRAHQWRSTGELAEVDGEAAGVRRRSSQEQEEQQREGSAGKEVVSEQGQHSAWVREWIQEEDKNTDVTPQALPQGPGNAPAPTLAEVPDSAASRTAKDTPSSALINAARHQKPELSPEGPVAAATATATSANAHEVNMLNAAAQPMAGPRAAAANSRLEGLLRGMLEGVDIDALTVSSYDSPCATWRLDDKVLEAQLLACTAEEWLRKAEDGAWLQKQVGNSYTACVWQGLASLVWRRGTRLAGQRVLLFSFGSGTIASLLSLVPRGGGASGGGTFAASEAASFPEGQSVQAEPGGRSCVDGTRVAVAVGGEGKCGQGGGGGGGGNGPSDLRFTLEAMQRALNLESRLQARVRRTVEAFDAVSAQVAASYVCAVPYEPGGDLADVARGSYYLARVDEHGRRWYERKA</sequence>
<evidence type="ECO:0000313" key="6">
    <source>
        <dbReference type="EMBL" id="GIL79872.1"/>
    </source>
</evidence>
<dbReference type="InterPro" id="IPR016039">
    <property type="entry name" value="Thiolase-like"/>
</dbReference>
<dbReference type="EMBL" id="BNCQ01000027">
    <property type="protein sequence ID" value="GIM08478.1"/>
    <property type="molecule type" value="Genomic_DNA"/>
</dbReference>
<accession>A0A8J4CDW4</accession>
<dbReference type="Pfam" id="PF08540">
    <property type="entry name" value="HMG_CoA_synt_C"/>
    <property type="match status" value="2"/>
</dbReference>
<comment type="caution">
    <text evidence="6">The sequence shown here is derived from an EMBL/GenBank/DDBJ whole genome shotgun (WGS) entry which is preliminary data.</text>
</comment>
<dbReference type="Pfam" id="PF01154">
    <property type="entry name" value="HMG_CoA_synt_N"/>
    <property type="match status" value="2"/>
</dbReference>
<feature type="region of interest" description="Disordered" evidence="3">
    <location>
        <begin position="315"/>
        <end position="367"/>
    </location>
</feature>
<feature type="compositionally biased region" description="Basic and acidic residues" evidence="3">
    <location>
        <begin position="343"/>
        <end position="356"/>
    </location>
</feature>
<evidence type="ECO:0000256" key="2">
    <source>
        <dbReference type="ARBA" id="ARBA00022679"/>
    </source>
</evidence>
<dbReference type="GO" id="GO:0004421">
    <property type="term" value="F:hydroxymethylglutaryl-CoA synthase activity"/>
    <property type="evidence" value="ECO:0007669"/>
    <property type="project" value="InterPro"/>
</dbReference>
<feature type="domain" description="Hydroxymethylglutaryl-coenzyme A synthase N-terminal" evidence="4">
    <location>
        <begin position="146"/>
        <end position="212"/>
    </location>
</feature>
<dbReference type="OrthoDB" id="1269963at2759"/>
<evidence type="ECO:0000313" key="7">
    <source>
        <dbReference type="EMBL" id="GIM08478.1"/>
    </source>
</evidence>
<proteinExistence type="inferred from homology"/>
<dbReference type="EMBL" id="BNCP01000016">
    <property type="protein sequence ID" value="GIL79872.1"/>
    <property type="molecule type" value="Genomic_DNA"/>
</dbReference>
<dbReference type="PANTHER" id="PTHR43323:SF2">
    <property type="entry name" value="HYDROXYMETHYLGLUTARYL-COA SYNTHASE"/>
    <property type="match status" value="1"/>
</dbReference>
<comment type="similarity">
    <text evidence="1">Belongs to the thiolase-like superfamily. HMG-CoA synthase family.</text>
</comment>
<feature type="domain" description="Hydroxymethylglutaryl-coenzyme A synthase C-terminal" evidence="5">
    <location>
        <begin position="505"/>
        <end position="581"/>
    </location>
</feature>
<evidence type="ECO:0008006" key="9">
    <source>
        <dbReference type="Google" id="ProtNLM"/>
    </source>
</evidence>
<dbReference type="CDD" id="cd00827">
    <property type="entry name" value="init_cond_enzymes"/>
    <property type="match status" value="1"/>
</dbReference>
<feature type="region of interest" description="Disordered" evidence="3">
    <location>
        <begin position="382"/>
        <end position="417"/>
    </location>
</feature>
<evidence type="ECO:0000259" key="5">
    <source>
        <dbReference type="Pfam" id="PF08540"/>
    </source>
</evidence>
<dbReference type="Gene3D" id="3.40.47.10">
    <property type="match status" value="3"/>
</dbReference>